<accession>A0ABY5PMT7</accession>
<dbReference type="CDD" id="cd06170">
    <property type="entry name" value="LuxR_C_like"/>
    <property type="match status" value="1"/>
</dbReference>
<dbReference type="InterPro" id="IPR011990">
    <property type="entry name" value="TPR-like_helical_dom_sf"/>
</dbReference>
<protein>
    <submittedName>
        <fullName evidence="2">Helix-turn-helix transcriptional regulator</fullName>
    </submittedName>
</protein>
<dbReference type="Proteomes" id="UP001058860">
    <property type="component" value="Chromosome"/>
</dbReference>
<evidence type="ECO:0000313" key="2">
    <source>
        <dbReference type="EMBL" id="UUY06014.1"/>
    </source>
</evidence>
<dbReference type="InterPro" id="IPR036388">
    <property type="entry name" value="WH-like_DNA-bd_sf"/>
</dbReference>
<dbReference type="InterPro" id="IPR016032">
    <property type="entry name" value="Sig_transdc_resp-reg_C-effctor"/>
</dbReference>
<reference evidence="3" key="1">
    <citation type="submission" date="2021-11" db="EMBL/GenBank/DDBJ databases">
        <title>Cultivation dependent microbiological survey of springs from the worlds oldest radium mine currently devoted to the extraction of radon-saturated water.</title>
        <authorList>
            <person name="Kapinusova G."/>
            <person name="Smrhova T."/>
            <person name="Strejcek M."/>
            <person name="Suman J."/>
            <person name="Jani K."/>
            <person name="Pajer P."/>
            <person name="Uhlik O."/>
        </authorList>
    </citation>
    <scope>NUCLEOTIDE SEQUENCE [LARGE SCALE GENOMIC DNA]</scope>
    <source>
        <strain evidence="3">J379</strain>
    </source>
</reference>
<dbReference type="RefSeq" id="WP_353866446.1">
    <property type="nucleotide sequence ID" value="NZ_CP088295.1"/>
</dbReference>
<name>A0ABY5PMT7_9ACTN</name>
<dbReference type="InterPro" id="IPR000792">
    <property type="entry name" value="Tscrpt_reg_LuxR_C"/>
</dbReference>
<keyword evidence="3" id="KW-1185">Reference proteome</keyword>
<gene>
    <name evidence="2" type="ORF">LRS13_11015</name>
</gene>
<dbReference type="PROSITE" id="PS00622">
    <property type="entry name" value="HTH_LUXR_1"/>
    <property type="match status" value="1"/>
</dbReference>
<dbReference type="Pfam" id="PF00196">
    <property type="entry name" value="GerE"/>
    <property type="match status" value="1"/>
</dbReference>
<evidence type="ECO:0000313" key="3">
    <source>
        <dbReference type="Proteomes" id="UP001058860"/>
    </source>
</evidence>
<dbReference type="SUPFAM" id="SSF46894">
    <property type="entry name" value="C-terminal effector domain of the bipartite response regulators"/>
    <property type="match status" value="1"/>
</dbReference>
<dbReference type="PRINTS" id="PR00038">
    <property type="entry name" value="HTHLUXR"/>
</dbReference>
<dbReference type="Gene3D" id="1.10.10.10">
    <property type="entry name" value="Winged helix-like DNA-binding domain superfamily/Winged helix DNA-binding domain"/>
    <property type="match status" value="1"/>
</dbReference>
<proteinExistence type="predicted"/>
<feature type="domain" description="HTH luxR-type" evidence="1">
    <location>
        <begin position="629"/>
        <end position="694"/>
    </location>
</feature>
<dbReference type="PROSITE" id="PS50043">
    <property type="entry name" value="HTH_LUXR_2"/>
    <property type="match status" value="1"/>
</dbReference>
<sequence>MRVRLAAARFVVIDLAPLAEDDAAALAREQNPSLTATDATSVARRAGGNPLLIQGLAHARDDTSELALAMRARLAELSPAARDALLRVAVLERPARLDLARSDLHQLLGMGLVTETRDGVQVRHALIADAVLGDLAADALQAVHRSVAQHLDDPGEAARHWAAAGEQTKARALALRATWTAERPVERVRCFALAAQCLEGSQRDLAVLEAMGQLAALSEYAAVVDLGASVSEDSEHAPEALRLCSRGLFETHRMDEAASVLERGLALAQRRHDERSTVRLKITEGYHRLWATPEPDEMPSLIERAEELGVADAEMYVHAAAVIAVNLTEQAVELARRARTLADAEGHEWAGLESWAAEGVALNNLGRWEEAREITRRGEEELLAGGHHATAARLRASRADQMVWESEYDIVLTLTEELLARPGLLSGSWDVTVWSRALALNDTGAWAEADDLLDQLDGRMTPDGVSWSTWVRAETLLGRGQAGAAIPFVERALQHGIYELLGPQFGATLARAQWESNAPITRAGQLHLSGITEAYDAEIDGLAALQAGQVDDAVTAFERAISTSGWRRHRLRYHLGLAEALDLIDPDRATSEFQRLIDELEAVGWVTLRQRIVPLLLQPPGGRRLRADSGEAPVGITQREHEVLMLVAEGMTSRRIADRLGIRVPTVESHIRSSMRKLDARTRAEAAALIRDSDSRA</sequence>
<dbReference type="SUPFAM" id="SSF48452">
    <property type="entry name" value="TPR-like"/>
    <property type="match status" value="1"/>
</dbReference>
<organism evidence="2 3">
    <name type="scientific">Svornostia abyssi</name>
    <dbReference type="NCBI Taxonomy" id="2898438"/>
    <lineage>
        <taxon>Bacteria</taxon>
        <taxon>Bacillati</taxon>
        <taxon>Actinomycetota</taxon>
        <taxon>Thermoleophilia</taxon>
        <taxon>Solirubrobacterales</taxon>
        <taxon>Baekduiaceae</taxon>
        <taxon>Svornostia</taxon>
    </lineage>
</organism>
<dbReference type="SMART" id="SM00421">
    <property type="entry name" value="HTH_LUXR"/>
    <property type="match status" value="1"/>
</dbReference>
<dbReference type="EMBL" id="CP088295">
    <property type="protein sequence ID" value="UUY06014.1"/>
    <property type="molecule type" value="Genomic_DNA"/>
</dbReference>
<evidence type="ECO:0000259" key="1">
    <source>
        <dbReference type="PROSITE" id="PS50043"/>
    </source>
</evidence>